<gene>
    <name evidence="1" type="ORF">L484_020967</name>
</gene>
<name>W9R4L0_9ROSA</name>
<dbReference type="AlphaFoldDB" id="W9R4L0"/>
<accession>W9R4L0</accession>
<organism evidence="1 2">
    <name type="scientific">Morus notabilis</name>
    <dbReference type="NCBI Taxonomy" id="981085"/>
    <lineage>
        <taxon>Eukaryota</taxon>
        <taxon>Viridiplantae</taxon>
        <taxon>Streptophyta</taxon>
        <taxon>Embryophyta</taxon>
        <taxon>Tracheophyta</taxon>
        <taxon>Spermatophyta</taxon>
        <taxon>Magnoliopsida</taxon>
        <taxon>eudicotyledons</taxon>
        <taxon>Gunneridae</taxon>
        <taxon>Pentapetalae</taxon>
        <taxon>rosids</taxon>
        <taxon>fabids</taxon>
        <taxon>Rosales</taxon>
        <taxon>Moraceae</taxon>
        <taxon>Moreae</taxon>
        <taxon>Morus</taxon>
    </lineage>
</organism>
<proteinExistence type="predicted"/>
<evidence type="ECO:0000313" key="2">
    <source>
        <dbReference type="Proteomes" id="UP000030645"/>
    </source>
</evidence>
<reference evidence="2" key="1">
    <citation type="submission" date="2013-01" db="EMBL/GenBank/DDBJ databases">
        <title>Draft Genome Sequence of a Mulberry Tree, Morus notabilis C.K. Schneid.</title>
        <authorList>
            <person name="He N."/>
            <person name="Zhao S."/>
        </authorList>
    </citation>
    <scope>NUCLEOTIDE SEQUENCE</scope>
</reference>
<keyword evidence="2" id="KW-1185">Reference proteome</keyword>
<dbReference type="EMBL" id="KE343679">
    <property type="protein sequence ID" value="EXB38048.1"/>
    <property type="molecule type" value="Genomic_DNA"/>
</dbReference>
<dbReference type="Proteomes" id="UP000030645">
    <property type="component" value="Unassembled WGS sequence"/>
</dbReference>
<evidence type="ECO:0000313" key="1">
    <source>
        <dbReference type="EMBL" id="EXB38048.1"/>
    </source>
</evidence>
<protein>
    <submittedName>
        <fullName evidence="1">Uncharacterized protein</fullName>
    </submittedName>
</protein>
<sequence>MAACKTLVSTSLSSVASTLRSSRLTLSSPHNSPSLCFSPSISSPQGLRALQNRVLSRSYASIEGASLSVESID</sequence>